<keyword evidence="2" id="KW-0732">Signal</keyword>
<dbReference type="PROSITE" id="PS50213">
    <property type="entry name" value="FAS1"/>
    <property type="match status" value="1"/>
</dbReference>
<protein>
    <recommendedName>
        <fullName evidence="3">FAS1 domain-containing protein</fullName>
    </recommendedName>
</protein>
<dbReference type="GO" id="GO:0050839">
    <property type="term" value="F:cell adhesion molecule binding"/>
    <property type="evidence" value="ECO:0007669"/>
    <property type="project" value="TreeGrafter"/>
</dbReference>
<feature type="chain" id="PRO_5031560042" description="FAS1 domain-containing protein" evidence="2">
    <location>
        <begin position="25"/>
        <end position="213"/>
    </location>
</feature>
<dbReference type="SMART" id="SM00554">
    <property type="entry name" value="FAS1"/>
    <property type="match status" value="1"/>
</dbReference>
<gene>
    <name evidence="4" type="ORF">Athai_16930</name>
</gene>
<dbReference type="GO" id="GO:0007155">
    <property type="term" value="P:cell adhesion"/>
    <property type="evidence" value="ECO:0007669"/>
    <property type="project" value="TreeGrafter"/>
</dbReference>
<organism evidence="4 5">
    <name type="scientific">Actinocatenispora thailandica</name>
    <dbReference type="NCBI Taxonomy" id="227318"/>
    <lineage>
        <taxon>Bacteria</taxon>
        <taxon>Bacillati</taxon>
        <taxon>Actinomycetota</taxon>
        <taxon>Actinomycetes</taxon>
        <taxon>Micromonosporales</taxon>
        <taxon>Micromonosporaceae</taxon>
        <taxon>Actinocatenispora</taxon>
    </lineage>
</organism>
<reference evidence="4 5" key="1">
    <citation type="submission" date="2020-08" db="EMBL/GenBank/DDBJ databases">
        <title>Whole genome shotgun sequence of Actinocatenispora thailandica NBRC 105041.</title>
        <authorList>
            <person name="Komaki H."/>
            <person name="Tamura T."/>
        </authorList>
    </citation>
    <scope>NUCLEOTIDE SEQUENCE [LARGE SCALE GENOMIC DNA]</scope>
    <source>
        <strain evidence="4 5">NBRC 105041</strain>
    </source>
</reference>
<feature type="compositionally biased region" description="Low complexity" evidence="1">
    <location>
        <begin position="33"/>
        <end position="51"/>
    </location>
</feature>
<evidence type="ECO:0000313" key="4">
    <source>
        <dbReference type="EMBL" id="BCJ34190.1"/>
    </source>
</evidence>
<feature type="signal peptide" evidence="2">
    <location>
        <begin position="1"/>
        <end position="24"/>
    </location>
</feature>
<accession>A0A7R7DMC8</accession>
<evidence type="ECO:0000259" key="3">
    <source>
        <dbReference type="PROSITE" id="PS50213"/>
    </source>
</evidence>
<dbReference type="InterPro" id="IPR000782">
    <property type="entry name" value="FAS1_domain"/>
</dbReference>
<evidence type="ECO:0000313" key="5">
    <source>
        <dbReference type="Proteomes" id="UP000611640"/>
    </source>
</evidence>
<dbReference type="RefSeq" id="WP_203960943.1">
    <property type="nucleotide sequence ID" value="NZ_AP023355.1"/>
</dbReference>
<dbReference type="InterPro" id="IPR036378">
    <property type="entry name" value="FAS1_dom_sf"/>
</dbReference>
<dbReference type="EMBL" id="AP023355">
    <property type="protein sequence ID" value="BCJ34190.1"/>
    <property type="molecule type" value="Genomic_DNA"/>
</dbReference>
<evidence type="ECO:0000256" key="2">
    <source>
        <dbReference type="SAM" id="SignalP"/>
    </source>
</evidence>
<keyword evidence="5" id="KW-1185">Reference proteome</keyword>
<dbReference type="GO" id="GO:0005615">
    <property type="term" value="C:extracellular space"/>
    <property type="evidence" value="ECO:0007669"/>
    <property type="project" value="TreeGrafter"/>
</dbReference>
<dbReference type="PANTHER" id="PTHR10900">
    <property type="entry name" value="PERIOSTIN-RELATED"/>
    <property type="match status" value="1"/>
</dbReference>
<dbReference type="GO" id="GO:0031012">
    <property type="term" value="C:extracellular matrix"/>
    <property type="evidence" value="ECO:0007669"/>
    <property type="project" value="TreeGrafter"/>
</dbReference>
<feature type="region of interest" description="Disordered" evidence="1">
    <location>
        <begin position="26"/>
        <end position="72"/>
    </location>
</feature>
<dbReference type="KEGG" id="atl:Athai_16930"/>
<dbReference type="PANTHER" id="PTHR10900:SF77">
    <property type="entry name" value="FI19380P1"/>
    <property type="match status" value="1"/>
</dbReference>
<dbReference type="Gene3D" id="2.30.180.10">
    <property type="entry name" value="FAS1 domain"/>
    <property type="match status" value="1"/>
</dbReference>
<proteinExistence type="predicted"/>
<evidence type="ECO:0000256" key="1">
    <source>
        <dbReference type="SAM" id="MobiDB-lite"/>
    </source>
</evidence>
<sequence>MGRKHLVAAVGLTAALALPLAACGSNDSGGSGSSSTPSAAATSTKPAEPASKPFGAACSKIPTDPSNPGSTAAMAKVPVATAASGNPLLSTLVSLVKKEKLVDTLNGAPKLTVFAPVNDAFAKIPKSTMSKLTDQQIVSILKLHVVGERLGPDQLTGSHKTLNGASLTVSGSGDSFTVQGPGNKTPANVVCGNVQTANATVYLVDTVLMPAMS</sequence>
<dbReference type="GO" id="GO:0030198">
    <property type="term" value="P:extracellular matrix organization"/>
    <property type="evidence" value="ECO:0007669"/>
    <property type="project" value="TreeGrafter"/>
</dbReference>
<dbReference type="AlphaFoldDB" id="A0A7R7DMC8"/>
<dbReference type="SUPFAM" id="SSF82153">
    <property type="entry name" value="FAS1 domain"/>
    <property type="match status" value="1"/>
</dbReference>
<feature type="domain" description="FAS1" evidence="3">
    <location>
        <begin position="76"/>
        <end position="208"/>
    </location>
</feature>
<dbReference type="InterPro" id="IPR050904">
    <property type="entry name" value="Adhesion/Biosynth-related"/>
</dbReference>
<name>A0A7R7DMC8_9ACTN</name>
<dbReference type="Pfam" id="PF02469">
    <property type="entry name" value="Fasciclin"/>
    <property type="match status" value="1"/>
</dbReference>
<dbReference type="Proteomes" id="UP000611640">
    <property type="component" value="Chromosome"/>
</dbReference>